<evidence type="ECO:0000256" key="6">
    <source>
        <dbReference type="ARBA" id="ARBA00023136"/>
    </source>
</evidence>
<sequence length="876" mass="94563">MIKMGESVSLFRLKLLILIYIIHLDKCYSNEILGCGGFVKSHVNLDVSNIEIGLYTKEDSLLEKTECAPTNGYYFLPLYEKGEYILKVHPPAGWSFEPSQVYLNVDGETDKCSTGQDINFSFNGFGITGRVITLGQKQGPSGIAVQLVNDKGEVRNTVTSISGDFHFTPVIPGKYVLKASHSKWKLEPSQANVQVKEGNTVLPEGVLVVKGYDVTGSIISFGNPISGVYVLLYSKEDNPKFRVEGCKTALLQGVPDSPICYSVSDSSGEFSFGLVPAGEYKLLAMTKSPGQATMTYNIKPDVVPFIVQHDSLYIKNAFEVTGFNIMGTVLESKGGSSMAERCEWDDFELSLSPSGVVVGASAAGLQVEVSRWRVCGAVSPPAPRRVTLVADSNKHPFHVTAATDGKWCLYLPPGPYSAYVEVTDQEKRDGLQYYPERQRVTVGGSTGEVRFSQLRARVSGRVVIPQHLREYAADVAVRLRPLAPDGEYASDGGALAVTPDAEGNYQFKDVPPGSFEVSVSGERLCWSESAHNIGVATETHATPELRAGGLRLRVWSSHATQLEYGSAAGGGRWAAPAGDSVQCAPRAATYTLTPRGCHRMRPDHLTVAFSPNEVAGEAVAVSAWSPQLVVRPAAGRVLGAAHCQPEALTLRAARGVLLAGRVTPPVAGVTETGPDGAYRFGPLEQGQRYRVRAEKTSYEFSEPDDNGDIVASKLAEILFAALSPAQYYVKANMKEYRFTPPHHIVDILDGTTHNLTFRGTRVAWSAWGHAWQVGGAPVGGLPLRARSLSPRCAAQDATSTTDGYFKIRGLVPECQYVLELRDTAGTDLAGAYLVKGPDVVQVKSSDQELRASSLVVLALVTLLGVGLRMGLIAQFF</sequence>
<evidence type="ECO:0000259" key="11">
    <source>
        <dbReference type="Pfam" id="PF23141"/>
    </source>
</evidence>
<feature type="chain" id="PRO_5022902827" description="SD-repeat containing protein B domain-containing protein" evidence="7">
    <location>
        <begin position="30"/>
        <end position="876"/>
    </location>
</feature>
<evidence type="ECO:0000313" key="15">
    <source>
        <dbReference type="Proteomes" id="UP000324832"/>
    </source>
</evidence>
<evidence type="ECO:0000256" key="4">
    <source>
        <dbReference type="ARBA" id="ARBA00022824"/>
    </source>
</evidence>
<feature type="domain" description="NOMO seventh transthyretin-like" evidence="11">
    <location>
        <begin position="552"/>
        <end position="606"/>
    </location>
</feature>
<keyword evidence="6" id="KW-0472">Membrane</keyword>
<dbReference type="Pfam" id="PF23193">
    <property type="entry name" value="NOMO_3rd"/>
    <property type="match status" value="1"/>
</dbReference>
<evidence type="ECO:0000256" key="5">
    <source>
        <dbReference type="ARBA" id="ARBA00022989"/>
    </source>
</evidence>
<evidence type="ECO:0008006" key="16">
    <source>
        <dbReference type="Google" id="ProtNLM"/>
    </source>
</evidence>
<dbReference type="PANTHER" id="PTHR23303">
    <property type="entry name" value="CARBOXYPEPTIDASE REGULATORY REGION-CONTAINING"/>
    <property type="match status" value="1"/>
</dbReference>
<keyword evidence="4" id="KW-0256">Endoplasmic reticulum</keyword>
<feature type="domain" description="NOMO-like ninth beta-sandwich" evidence="9">
    <location>
        <begin position="669"/>
        <end position="706"/>
    </location>
</feature>
<evidence type="ECO:0000259" key="13">
    <source>
        <dbReference type="Pfam" id="PF23194"/>
    </source>
</evidence>
<dbReference type="InterPro" id="IPR056319">
    <property type="entry name" value="NOMO_7th"/>
</dbReference>
<dbReference type="Gene3D" id="2.60.40.1120">
    <property type="entry name" value="Carboxypeptidase-like, regulatory domain"/>
    <property type="match status" value="1"/>
</dbReference>
<evidence type="ECO:0000259" key="8">
    <source>
        <dbReference type="Pfam" id="PF22898"/>
    </source>
</evidence>
<evidence type="ECO:0000256" key="2">
    <source>
        <dbReference type="ARBA" id="ARBA00022692"/>
    </source>
</evidence>
<keyword evidence="2" id="KW-0812">Transmembrane</keyword>
<dbReference type="GO" id="GO:0005789">
    <property type="term" value="C:endoplasmic reticulum membrane"/>
    <property type="evidence" value="ECO:0007669"/>
    <property type="project" value="UniProtKB-SubCell"/>
</dbReference>
<evidence type="ECO:0000259" key="12">
    <source>
        <dbReference type="Pfam" id="PF23193"/>
    </source>
</evidence>
<evidence type="ECO:0000256" key="7">
    <source>
        <dbReference type="SAM" id="SignalP"/>
    </source>
</evidence>
<keyword evidence="5" id="KW-1133">Transmembrane helix</keyword>
<dbReference type="GO" id="GO:0030246">
    <property type="term" value="F:carbohydrate binding"/>
    <property type="evidence" value="ECO:0007669"/>
    <property type="project" value="InterPro"/>
</dbReference>
<feature type="domain" description="NOMO second beta-sandwich" evidence="10">
    <location>
        <begin position="122"/>
        <end position="208"/>
    </location>
</feature>
<evidence type="ECO:0000256" key="1">
    <source>
        <dbReference type="ARBA" id="ARBA00004115"/>
    </source>
</evidence>
<dbReference type="AlphaFoldDB" id="A0A5E4Q6J5"/>
<organism evidence="14 15">
    <name type="scientific">Leptidea sinapis</name>
    <dbReference type="NCBI Taxonomy" id="189913"/>
    <lineage>
        <taxon>Eukaryota</taxon>
        <taxon>Metazoa</taxon>
        <taxon>Ecdysozoa</taxon>
        <taxon>Arthropoda</taxon>
        <taxon>Hexapoda</taxon>
        <taxon>Insecta</taxon>
        <taxon>Pterygota</taxon>
        <taxon>Neoptera</taxon>
        <taxon>Endopterygota</taxon>
        <taxon>Lepidoptera</taxon>
        <taxon>Glossata</taxon>
        <taxon>Ditrysia</taxon>
        <taxon>Papilionoidea</taxon>
        <taxon>Pieridae</taxon>
        <taxon>Dismorphiinae</taxon>
        <taxon>Leptidea</taxon>
    </lineage>
</organism>
<dbReference type="InterPro" id="IPR056190">
    <property type="entry name" value="NOMO_5th"/>
</dbReference>
<keyword evidence="3 7" id="KW-0732">Signal</keyword>
<dbReference type="InterPro" id="IPR055075">
    <property type="entry name" value="NOMO-like_N"/>
</dbReference>
<evidence type="ECO:0000259" key="10">
    <source>
        <dbReference type="Pfam" id="PF22904"/>
    </source>
</evidence>
<dbReference type="InterPro" id="IPR055073">
    <property type="entry name" value="NOMO1-like_9th"/>
</dbReference>
<evidence type="ECO:0000256" key="3">
    <source>
        <dbReference type="ARBA" id="ARBA00022729"/>
    </source>
</evidence>
<dbReference type="Proteomes" id="UP000324832">
    <property type="component" value="Unassembled WGS sequence"/>
</dbReference>
<dbReference type="SUPFAM" id="SSF49452">
    <property type="entry name" value="Starch-binding domain-like"/>
    <property type="match status" value="1"/>
</dbReference>
<dbReference type="InterPro" id="IPR055074">
    <property type="entry name" value="NOMO1-3_2nd"/>
</dbReference>
<dbReference type="PANTHER" id="PTHR23303:SF14">
    <property type="entry name" value="BOS COMPLEX SUBUNIT NOMO1-RELATED"/>
    <property type="match status" value="1"/>
</dbReference>
<evidence type="ECO:0000259" key="9">
    <source>
        <dbReference type="Pfam" id="PF22902"/>
    </source>
</evidence>
<dbReference type="Pfam" id="PF22902">
    <property type="entry name" value="NOMO1-like_9th"/>
    <property type="match status" value="1"/>
</dbReference>
<dbReference type="InterPro" id="IPR056189">
    <property type="entry name" value="NOMO_3rd"/>
</dbReference>
<dbReference type="InterPro" id="IPR013784">
    <property type="entry name" value="Carb-bd-like_fold"/>
</dbReference>
<name>A0A5E4Q6J5_9NEOP</name>
<keyword evidence="15" id="KW-1185">Reference proteome</keyword>
<dbReference type="Pfam" id="PF22898">
    <property type="entry name" value="NOMO1-like_1st"/>
    <property type="match status" value="1"/>
</dbReference>
<dbReference type="Pfam" id="PF22904">
    <property type="entry name" value="NOMO1-like_2nd"/>
    <property type="match status" value="1"/>
</dbReference>
<proteinExistence type="predicted"/>
<dbReference type="InterPro" id="IPR051417">
    <property type="entry name" value="SDr/BOS_complex"/>
</dbReference>
<comment type="subcellular location">
    <subcellularLocation>
        <location evidence="1">Endoplasmic reticulum membrane</location>
        <topology evidence="1">Single-pass type I membrane protein</topology>
    </subcellularLocation>
</comment>
<protein>
    <recommendedName>
        <fullName evidence="16">SD-repeat containing protein B domain-containing protein</fullName>
    </recommendedName>
</protein>
<dbReference type="Pfam" id="PF23194">
    <property type="entry name" value="NOMO_5th"/>
    <property type="match status" value="1"/>
</dbReference>
<reference evidence="14 15" key="1">
    <citation type="submission" date="2017-07" db="EMBL/GenBank/DDBJ databases">
        <authorList>
            <person name="Talla V."/>
            <person name="Backstrom N."/>
        </authorList>
    </citation>
    <scope>NUCLEOTIDE SEQUENCE [LARGE SCALE GENOMIC DNA]</scope>
</reference>
<feature type="signal peptide" evidence="7">
    <location>
        <begin position="1"/>
        <end position="29"/>
    </location>
</feature>
<feature type="domain" description="NOMO fifth transthyretin-like" evidence="13">
    <location>
        <begin position="374"/>
        <end position="443"/>
    </location>
</feature>
<dbReference type="Pfam" id="PF23141">
    <property type="entry name" value="Ig_NOMO"/>
    <property type="match status" value="1"/>
</dbReference>
<feature type="domain" description="NOMO-like N-terminal beta-sandwich" evidence="8">
    <location>
        <begin position="36"/>
        <end position="120"/>
    </location>
</feature>
<gene>
    <name evidence="14" type="ORF">LSINAPIS_LOCUS5564</name>
</gene>
<feature type="domain" description="NOMO third transthyretin-like" evidence="12">
    <location>
        <begin position="214"/>
        <end position="320"/>
    </location>
</feature>
<evidence type="ECO:0000313" key="14">
    <source>
        <dbReference type="EMBL" id="VVC93350.1"/>
    </source>
</evidence>
<accession>A0A5E4Q6J5</accession>
<dbReference type="EMBL" id="FZQP02001604">
    <property type="protein sequence ID" value="VVC93350.1"/>
    <property type="molecule type" value="Genomic_DNA"/>
</dbReference>